<dbReference type="Gene3D" id="1.20.1260.10">
    <property type="match status" value="2"/>
</dbReference>
<dbReference type="RefSeq" id="WP_204539006.1">
    <property type="nucleotide sequence ID" value="NZ_JAFBFI010000002.1"/>
</dbReference>
<evidence type="ECO:0008006" key="3">
    <source>
        <dbReference type="Google" id="ProtNLM"/>
    </source>
</evidence>
<reference evidence="1 2" key="1">
    <citation type="submission" date="2021-01" db="EMBL/GenBank/DDBJ databases">
        <title>Genomic Encyclopedia of Type Strains, Phase IV (KMG-IV): sequencing the most valuable type-strain genomes for metagenomic binning, comparative biology and taxonomic classification.</title>
        <authorList>
            <person name="Goeker M."/>
        </authorList>
    </citation>
    <scope>NUCLEOTIDE SEQUENCE [LARGE SCALE GENOMIC DNA]</scope>
    <source>
        <strain evidence="1 2">DSM 105482</strain>
    </source>
</reference>
<gene>
    <name evidence="1" type="ORF">JOC77_000875</name>
</gene>
<dbReference type="Pfam" id="PF11553">
    <property type="entry name" value="DUF3231"/>
    <property type="match status" value="2"/>
</dbReference>
<protein>
    <recommendedName>
        <fullName evidence="3">Transcriptional regulator</fullName>
    </recommendedName>
</protein>
<proteinExistence type="predicted"/>
<keyword evidence="2" id="KW-1185">Reference proteome</keyword>
<name>A0ABS2QEK7_9BACI</name>
<accession>A0ABS2QEK7</accession>
<dbReference type="InterPro" id="IPR012347">
    <property type="entry name" value="Ferritin-like"/>
</dbReference>
<dbReference type="InterPro" id="IPR021617">
    <property type="entry name" value="DUF3231"/>
</dbReference>
<evidence type="ECO:0000313" key="2">
    <source>
        <dbReference type="Proteomes" id="UP000823486"/>
    </source>
</evidence>
<comment type="caution">
    <text evidence="1">The sequence shown here is derived from an EMBL/GenBank/DDBJ whole genome shotgun (WGS) entry which is preliminary data.</text>
</comment>
<evidence type="ECO:0000313" key="1">
    <source>
        <dbReference type="EMBL" id="MBM7691470.1"/>
    </source>
</evidence>
<organism evidence="1 2">
    <name type="scientific">Peribacillus deserti</name>
    <dbReference type="NCBI Taxonomy" id="673318"/>
    <lineage>
        <taxon>Bacteria</taxon>
        <taxon>Bacillati</taxon>
        <taxon>Bacillota</taxon>
        <taxon>Bacilli</taxon>
        <taxon>Bacillales</taxon>
        <taxon>Bacillaceae</taxon>
        <taxon>Peribacillus</taxon>
    </lineage>
</organism>
<sequence>MDQLNHNTKISAAEHANLWSQYINDSLSRCILRYFVNHARDAAIREVLQYAMELAEKHLEKVSHFLTQENQPMPAGFTDEDVTVEAPLLFTDTYMLVYIQIMAIHGMTRYSGAIGTSIREDQRTYFMQCNSETMELYDKATSVLLMKGIISKPPTLNNHQKVDFVKKQNYLTGWFGKRRPINAVEISGAYLNLQKTAAKIVLELGFGQVTQSKEVRSFMERGRQVCDRHFKILSSMLKEDNLHAPRTFETEVTDSTVPPFSDKLMLYHIVTLLSSAIGYYGEAVAVCQRRDLSAGYARMITEMGLLAEDGMNLLIDNGWMEQPPIAADHERLSKSK</sequence>
<dbReference type="EMBL" id="JAFBFI010000002">
    <property type="protein sequence ID" value="MBM7691470.1"/>
    <property type="molecule type" value="Genomic_DNA"/>
</dbReference>
<dbReference type="Proteomes" id="UP000823486">
    <property type="component" value="Unassembled WGS sequence"/>
</dbReference>